<dbReference type="PANTHER" id="PTHR37534:SF17">
    <property type="entry name" value="ZN(2)-C6 FUNGAL-TYPE DOMAIN-CONTAINING PROTEIN"/>
    <property type="match status" value="1"/>
</dbReference>
<dbReference type="PROSITE" id="PS50048">
    <property type="entry name" value="ZN2_CY6_FUNGAL_2"/>
    <property type="match status" value="1"/>
</dbReference>
<dbReference type="Proteomes" id="UP000799424">
    <property type="component" value="Unassembled WGS sequence"/>
</dbReference>
<dbReference type="PROSITE" id="PS00463">
    <property type="entry name" value="ZN2_CY6_FUNGAL_1"/>
    <property type="match status" value="1"/>
</dbReference>
<name>A0A6A6ZR90_9PLEO</name>
<dbReference type="GO" id="GO:0005634">
    <property type="term" value="C:nucleus"/>
    <property type="evidence" value="ECO:0007669"/>
    <property type="project" value="UniProtKB-SubCell"/>
</dbReference>
<proteinExistence type="predicted"/>
<dbReference type="GO" id="GO:0045944">
    <property type="term" value="P:positive regulation of transcription by RNA polymerase II"/>
    <property type="evidence" value="ECO:0007669"/>
    <property type="project" value="TreeGrafter"/>
</dbReference>
<sequence length="519" mass="57998">MTSRSVPFTARSGSGKPTPKERGCFQCSRRRIICDKAEPSCGKCIKKGIECSGANRIRFTDGVARRGLLKDCKIPDIRDGAESRLPNTTVFPVLQWPENRTRELKRKEMEEKGVIAIKSPTSKCTMSFPVPSSAEGLDYNMQLSASTDTPNCSVQLLSNQINPTDSGDDEEEIFRADNTALQHTFIYTNIQPWLAPVDAGTRMLFSYFSDAIAPVMVVLDTASNGYREVILPMAFENDVLRRTVCVVAAQHLSRHAPNVRDAAEDSRAMVISHLRKHSDSATQDQVFNHFTWATIIVLLVGETVTGSPTCSHLLRMLLCLAENSRTRNENSTITRFLETQTNMFELLGLPLSGETSGIPAIHKSFQTWQNWLMYEKYEAESINARIFDQVRQCFDDACTIYIRRATSSSSFSPSPQANTDSHYNTAQSRTISDLISRLSSIPPHTHGAHALVWPCFVAGAEAEDPAQRAFFVAYMNAIYARTGFRNIPVAVQGLERVWRRGGGRRWTEWLPEVLGVLVM</sequence>
<dbReference type="Gene3D" id="4.10.240.10">
    <property type="entry name" value="Zn(2)-C6 fungal-type DNA-binding domain"/>
    <property type="match status" value="1"/>
</dbReference>
<dbReference type="PANTHER" id="PTHR37534">
    <property type="entry name" value="TRANSCRIPTIONAL ACTIVATOR PROTEIN UGA3"/>
    <property type="match status" value="1"/>
</dbReference>
<dbReference type="GO" id="GO:0008270">
    <property type="term" value="F:zinc ion binding"/>
    <property type="evidence" value="ECO:0007669"/>
    <property type="project" value="InterPro"/>
</dbReference>
<evidence type="ECO:0000256" key="1">
    <source>
        <dbReference type="ARBA" id="ARBA00004123"/>
    </source>
</evidence>
<dbReference type="SMART" id="SM00066">
    <property type="entry name" value="GAL4"/>
    <property type="match status" value="1"/>
</dbReference>
<dbReference type="GO" id="GO:0000981">
    <property type="term" value="F:DNA-binding transcription factor activity, RNA polymerase II-specific"/>
    <property type="evidence" value="ECO:0007669"/>
    <property type="project" value="InterPro"/>
</dbReference>
<comment type="subcellular location">
    <subcellularLocation>
        <location evidence="1">Nucleus</location>
    </subcellularLocation>
</comment>
<organism evidence="5 6">
    <name type="scientific">Ophiobolus disseminans</name>
    <dbReference type="NCBI Taxonomy" id="1469910"/>
    <lineage>
        <taxon>Eukaryota</taxon>
        <taxon>Fungi</taxon>
        <taxon>Dikarya</taxon>
        <taxon>Ascomycota</taxon>
        <taxon>Pezizomycotina</taxon>
        <taxon>Dothideomycetes</taxon>
        <taxon>Pleosporomycetidae</taxon>
        <taxon>Pleosporales</taxon>
        <taxon>Pleosporineae</taxon>
        <taxon>Phaeosphaeriaceae</taxon>
        <taxon>Ophiobolus</taxon>
    </lineage>
</organism>
<dbReference type="EMBL" id="MU006231">
    <property type="protein sequence ID" value="KAF2823620.1"/>
    <property type="molecule type" value="Genomic_DNA"/>
</dbReference>
<dbReference type="InterPro" id="IPR036864">
    <property type="entry name" value="Zn2-C6_fun-type_DNA-bd_sf"/>
</dbReference>
<evidence type="ECO:0000313" key="6">
    <source>
        <dbReference type="Proteomes" id="UP000799424"/>
    </source>
</evidence>
<keyword evidence="2" id="KW-0539">Nucleus</keyword>
<protein>
    <recommendedName>
        <fullName evidence="4">Zn(2)-C6 fungal-type domain-containing protein</fullName>
    </recommendedName>
</protein>
<evidence type="ECO:0000256" key="3">
    <source>
        <dbReference type="SAM" id="MobiDB-lite"/>
    </source>
</evidence>
<dbReference type="OrthoDB" id="5386330at2759"/>
<dbReference type="GO" id="GO:0000976">
    <property type="term" value="F:transcription cis-regulatory region binding"/>
    <property type="evidence" value="ECO:0007669"/>
    <property type="project" value="TreeGrafter"/>
</dbReference>
<dbReference type="Pfam" id="PF11951">
    <property type="entry name" value="Fungal_trans_2"/>
    <property type="match status" value="2"/>
</dbReference>
<evidence type="ECO:0000259" key="4">
    <source>
        <dbReference type="PROSITE" id="PS50048"/>
    </source>
</evidence>
<dbReference type="SUPFAM" id="SSF57701">
    <property type="entry name" value="Zn2/Cys6 DNA-binding domain"/>
    <property type="match status" value="1"/>
</dbReference>
<feature type="region of interest" description="Disordered" evidence="3">
    <location>
        <begin position="1"/>
        <end position="22"/>
    </location>
</feature>
<dbReference type="InterPro" id="IPR021858">
    <property type="entry name" value="Fun_TF"/>
</dbReference>
<feature type="domain" description="Zn(2)-C6 fungal-type" evidence="4">
    <location>
        <begin position="23"/>
        <end position="52"/>
    </location>
</feature>
<evidence type="ECO:0000313" key="5">
    <source>
        <dbReference type="EMBL" id="KAF2823620.1"/>
    </source>
</evidence>
<gene>
    <name evidence="5" type="ORF">CC86DRAFT_297738</name>
</gene>
<evidence type="ECO:0000256" key="2">
    <source>
        <dbReference type="ARBA" id="ARBA00023242"/>
    </source>
</evidence>
<dbReference type="Pfam" id="PF00172">
    <property type="entry name" value="Zn_clus"/>
    <property type="match status" value="1"/>
</dbReference>
<dbReference type="InterPro" id="IPR001138">
    <property type="entry name" value="Zn2Cys6_DnaBD"/>
</dbReference>
<reference evidence="5" key="1">
    <citation type="journal article" date="2020" name="Stud. Mycol.">
        <title>101 Dothideomycetes genomes: a test case for predicting lifestyles and emergence of pathogens.</title>
        <authorList>
            <person name="Haridas S."/>
            <person name="Albert R."/>
            <person name="Binder M."/>
            <person name="Bloem J."/>
            <person name="Labutti K."/>
            <person name="Salamov A."/>
            <person name="Andreopoulos B."/>
            <person name="Baker S."/>
            <person name="Barry K."/>
            <person name="Bills G."/>
            <person name="Bluhm B."/>
            <person name="Cannon C."/>
            <person name="Castanera R."/>
            <person name="Culley D."/>
            <person name="Daum C."/>
            <person name="Ezra D."/>
            <person name="Gonzalez J."/>
            <person name="Henrissat B."/>
            <person name="Kuo A."/>
            <person name="Liang C."/>
            <person name="Lipzen A."/>
            <person name="Lutzoni F."/>
            <person name="Magnuson J."/>
            <person name="Mondo S."/>
            <person name="Nolan M."/>
            <person name="Ohm R."/>
            <person name="Pangilinan J."/>
            <person name="Park H.-J."/>
            <person name="Ramirez L."/>
            <person name="Alfaro M."/>
            <person name="Sun H."/>
            <person name="Tritt A."/>
            <person name="Yoshinaga Y."/>
            <person name="Zwiers L.-H."/>
            <person name="Turgeon B."/>
            <person name="Goodwin S."/>
            <person name="Spatafora J."/>
            <person name="Crous P."/>
            <person name="Grigoriev I."/>
        </authorList>
    </citation>
    <scope>NUCLEOTIDE SEQUENCE</scope>
    <source>
        <strain evidence="5">CBS 113818</strain>
    </source>
</reference>
<dbReference type="CDD" id="cd00067">
    <property type="entry name" value="GAL4"/>
    <property type="match status" value="1"/>
</dbReference>
<keyword evidence="6" id="KW-1185">Reference proteome</keyword>
<dbReference type="AlphaFoldDB" id="A0A6A6ZR90"/>
<accession>A0A6A6ZR90</accession>